<protein>
    <submittedName>
        <fullName evidence="5">Nesprin-1</fullName>
    </submittedName>
</protein>
<accession>A0A183GC75</accession>
<reference evidence="5" key="2">
    <citation type="submission" date="2019-09" db="UniProtKB">
        <authorList>
            <consortium name="WormBaseParasite"/>
        </authorList>
    </citation>
    <scope>IDENTIFICATION</scope>
</reference>
<evidence type="ECO:0000256" key="1">
    <source>
        <dbReference type="SAM" id="Coils"/>
    </source>
</evidence>
<dbReference type="AlphaFoldDB" id="A0A183GC75"/>
<feature type="region of interest" description="Disordered" evidence="2">
    <location>
        <begin position="1"/>
        <end position="122"/>
    </location>
</feature>
<evidence type="ECO:0000313" key="3">
    <source>
        <dbReference type="EMBL" id="VDP16540.1"/>
    </source>
</evidence>
<organism evidence="4 5">
    <name type="scientific">Heligmosomoides polygyrus</name>
    <name type="common">Parasitic roundworm</name>
    <dbReference type="NCBI Taxonomy" id="6339"/>
    <lineage>
        <taxon>Eukaryota</taxon>
        <taxon>Metazoa</taxon>
        <taxon>Ecdysozoa</taxon>
        <taxon>Nematoda</taxon>
        <taxon>Chromadorea</taxon>
        <taxon>Rhabditida</taxon>
        <taxon>Rhabditina</taxon>
        <taxon>Rhabditomorpha</taxon>
        <taxon>Strongyloidea</taxon>
        <taxon>Heligmosomidae</taxon>
        <taxon>Heligmosomoides</taxon>
    </lineage>
</organism>
<keyword evidence="1" id="KW-0175">Coiled coil</keyword>
<feature type="region of interest" description="Disordered" evidence="2">
    <location>
        <begin position="429"/>
        <end position="460"/>
    </location>
</feature>
<dbReference type="WBParaSite" id="HPBE_0001975301-mRNA-1">
    <property type="protein sequence ID" value="HPBE_0001975301-mRNA-1"/>
    <property type="gene ID" value="HPBE_0001975301"/>
</dbReference>
<feature type="compositionally biased region" description="Polar residues" evidence="2">
    <location>
        <begin position="48"/>
        <end position="68"/>
    </location>
</feature>
<evidence type="ECO:0000313" key="4">
    <source>
        <dbReference type="Proteomes" id="UP000050761"/>
    </source>
</evidence>
<proteinExistence type="predicted"/>
<evidence type="ECO:0000313" key="5">
    <source>
        <dbReference type="WBParaSite" id="HPBE_0001975301-mRNA-1"/>
    </source>
</evidence>
<evidence type="ECO:0000256" key="2">
    <source>
        <dbReference type="SAM" id="MobiDB-lite"/>
    </source>
</evidence>
<reference evidence="3 4" key="1">
    <citation type="submission" date="2018-11" db="EMBL/GenBank/DDBJ databases">
        <authorList>
            <consortium name="Pathogen Informatics"/>
        </authorList>
    </citation>
    <scope>NUCLEOTIDE SEQUENCE [LARGE SCALE GENOMIC DNA]</scope>
</reference>
<feature type="compositionally biased region" description="Polar residues" evidence="2">
    <location>
        <begin position="432"/>
        <end position="443"/>
    </location>
</feature>
<gene>
    <name evidence="3" type="ORF">HPBE_LOCUS19752</name>
</gene>
<name>A0A183GC75_HELPZ</name>
<accession>A0A3P8BGE0</accession>
<sequence>MSSSSTTPTDADSVKEEQRTTAESQRAVAAEIERTSTTTGDAAVYQQECAQTTRAMTQTDPAAEQQRTTAEKQRTVAAENQGTSTTTRDVAVCQQERAQTTRAVPQTGKSSTPTTDPGARQQQTTVAINKMKRSQTTKQVERQKPPGETKYDLWQDFCSRGAAAFQQTQEKLSKLAKNEAKEEEQLWCRLRKIDDRTEAMERTMKEHHQYVQLNLQPTTVTLQEEHLQQMLSILTAETTKISDSAHESIETAKNSILNQMSEMDKEISECHFEIQKRLEEVQRKQQVLPEILAVVKSIEARLDHQNDSHLPPAERPADPEDEESVNSLVIMDALSGDSDSQNTPDNLEDDKAIREGIAAKRKTLTNIQTRVAQLNQQFEEENRRRDRSPNRIHKLKVEKTDGIAEKEVTQIVAPTTAVPTSQLAIPCPKSSIAKQQRSSTQPQIAEELPSPGNAAIESSC</sequence>
<feature type="compositionally biased region" description="Polar residues" evidence="2">
    <location>
        <begin position="96"/>
        <end position="122"/>
    </location>
</feature>
<dbReference type="Proteomes" id="UP000050761">
    <property type="component" value="Unassembled WGS sequence"/>
</dbReference>
<keyword evidence="4" id="KW-1185">Reference proteome</keyword>
<feature type="compositionally biased region" description="Polar residues" evidence="2">
    <location>
        <begin position="78"/>
        <end position="88"/>
    </location>
</feature>
<dbReference type="EMBL" id="UZAH01031594">
    <property type="protein sequence ID" value="VDP16540.1"/>
    <property type="molecule type" value="Genomic_DNA"/>
</dbReference>
<feature type="region of interest" description="Disordered" evidence="2">
    <location>
        <begin position="303"/>
        <end position="323"/>
    </location>
</feature>
<feature type="coiled-coil region" evidence="1">
    <location>
        <begin position="357"/>
        <end position="384"/>
    </location>
</feature>